<keyword evidence="3" id="KW-1185">Reference proteome</keyword>
<keyword evidence="1" id="KW-0732">Signal</keyword>
<dbReference type="EMBL" id="JAEKMH010000002">
    <property type="protein sequence ID" value="MBJ3785611.1"/>
    <property type="molecule type" value="Genomic_DNA"/>
</dbReference>
<proteinExistence type="predicted"/>
<evidence type="ECO:0000256" key="1">
    <source>
        <dbReference type="SAM" id="SignalP"/>
    </source>
</evidence>
<organism evidence="2 3">
    <name type="scientific">Devosia sediminis</name>
    <dbReference type="NCBI Taxonomy" id="2798801"/>
    <lineage>
        <taxon>Bacteria</taxon>
        <taxon>Pseudomonadati</taxon>
        <taxon>Pseudomonadota</taxon>
        <taxon>Alphaproteobacteria</taxon>
        <taxon>Hyphomicrobiales</taxon>
        <taxon>Devosiaceae</taxon>
        <taxon>Devosia</taxon>
    </lineage>
</organism>
<reference evidence="2" key="1">
    <citation type="submission" date="2020-12" db="EMBL/GenBank/DDBJ databases">
        <title>Devosia sp. MSA67 isolated from Mo River.</title>
        <authorList>
            <person name="Ma F."/>
            <person name="Zi Z."/>
        </authorList>
    </citation>
    <scope>NUCLEOTIDE SEQUENCE</scope>
    <source>
        <strain evidence="2">MSA67</strain>
    </source>
</reference>
<dbReference type="Proteomes" id="UP000602124">
    <property type="component" value="Unassembled WGS sequence"/>
</dbReference>
<dbReference type="RefSeq" id="WP_198876779.1">
    <property type="nucleotide sequence ID" value="NZ_JAEKMH010000002.1"/>
</dbReference>
<evidence type="ECO:0000313" key="3">
    <source>
        <dbReference type="Proteomes" id="UP000602124"/>
    </source>
</evidence>
<comment type="caution">
    <text evidence="2">The sequence shown here is derived from an EMBL/GenBank/DDBJ whole genome shotgun (WGS) entry which is preliminary data.</text>
</comment>
<name>A0A934MME0_9HYPH</name>
<protein>
    <submittedName>
        <fullName evidence="2">Uncharacterized protein</fullName>
    </submittedName>
</protein>
<accession>A0A934MME0</accession>
<feature type="signal peptide" evidence="1">
    <location>
        <begin position="1"/>
        <end position="21"/>
    </location>
</feature>
<dbReference type="AlphaFoldDB" id="A0A934MME0"/>
<evidence type="ECO:0000313" key="2">
    <source>
        <dbReference type="EMBL" id="MBJ3785611.1"/>
    </source>
</evidence>
<feature type="chain" id="PRO_5037366891" evidence="1">
    <location>
        <begin position="22"/>
        <end position="156"/>
    </location>
</feature>
<gene>
    <name evidence="2" type="ORF">JEQ47_12850</name>
</gene>
<sequence>MTNSRLQAALLVMFFSSPVAAQDTTWTPLAFSGDNAVFVLGGPETREGTREISLAVVPSEDSLGFGDDIGYFVNFYAVHCSERKSRNHTVHVYGPDGNIVSQRNLDHSAEPVPADGSAMDLAVRLKCFADPPSVTGGVDQSRLMETANALRGGTGG</sequence>